<evidence type="ECO:0000313" key="3">
    <source>
        <dbReference type="Proteomes" id="UP000438429"/>
    </source>
</evidence>
<evidence type="ECO:0000256" key="1">
    <source>
        <dbReference type="SAM" id="MobiDB-lite"/>
    </source>
</evidence>
<gene>
    <name evidence="2" type="ORF">F2P81_008268</name>
</gene>
<comment type="caution">
    <text evidence="2">The sequence shown here is derived from an EMBL/GenBank/DDBJ whole genome shotgun (WGS) entry which is preliminary data.</text>
</comment>
<feature type="compositionally biased region" description="Basic and acidic residues" evidence="1">
    <location>
        <begin position="72"/>
        <end position="83"/>
    </location>
</feature>
<feature type="compositionally biased region" description="Basic residues" evidence="1">
    <location>
        <begin position="85"/>
        <end position="95"/>
    </location>
</feature>
<feature type="compositionally biased region" description="Basic residues" evidence="1">
    <location>
        <begin position="103"/>
        <end position="120"/>
    </location>
</feature>
<evidence type="ECO:0000313" key="2">
    <source>
        <dbReference type="EMBL" id="KAF0040033.1"/>
    </source>
</evidence>
<protein>
    <submittedName>
        <fullName evidence="2">Uncharacterized protein</fullName>
    </submittedName>
</protein>
<name>A0A6A4T1U3_SCOMX</name>
<feature type="compositionally biased region" description="Basic and acidic residues" evidence="1">
    <location>
        <begin position="129"/>
        <end position="143"/>
    </location>
</feature>
<dbReference type="EMBL" id="VEVO01000007">
    <property type="protein sequence ID" value="KAF0040033.1"/>
    <property type="molecule type" value="Genomic_DNA"/>
</dbReference>
<feature type="region of interest" description="Disordered" evidence="1">
    <location>
        <begin position="72"/>
        <end position="143"/>
    </location>
</feature>
<reference evidence="2 3" key="1">
    <citation type="submission" date="2019-06" db="EMBL/GenBank/DDBJ databases">
        <title>Draft genomes of female and male turbot (Scophthalmus maximus).</title>
        <authorList>
            <person name="Xu H."/>
            <person name="Xu X.-W."/>
            <person name="Shao C."/>
            <person name="Chen S."/>
        </authorList>
    </citation>
    <scope>NUCLEOTIDE SEQUENCE [LARGE SCALE GENOMIC DNA]</scope>
    <source>
        <strain evidence="2">Ysfricsl-2016a</strain>
        <tissue evidence="2">Blood</tissue>
    </source>
</reference>
<organism evidence="2 3">
    <name type="scientific">Scophthalmus maximus</name>
    <name type="common">Turbot</name>
    <name type="synonym">Psetta maxima</name>
    <dbReference type="NCBI Taxonomy" id="52904"/>
    <lineage>
        <taxon>Eukaryota</taxon>
        <taxon>Metazoa</taxon>
        <taxon>Chordata</taxon>
        <taxon>Craniata</taxon>
        <taxon>Vertebrata</taxon>
        <taxon>Euteleostomi</taxon>
        <taxon>Actinopterygii</taxon>
        <taxon>Neopterygii</taxon>
        <taxon>Teleostei</taxon>
        <taxon>Neoteleostei</taxon>
        <taxon>Acanthomorphata</taxon>
        <taxon>Carangaria</taxon>
        <taxon>Pleuronectiformes</taxon>
        <taxon>Pleuronectoidei</taxon>
        <taxon>Scophthalmidae</taxon>
        <taxon>Scophthalmus</taxon>
    </lineage>
</organism>
<sequence length="143" mass="16506">MTAIPPPPLQRFILFSFYPLTFSSAFKVVKSSTKERCSTGAAAAPLTCRSDYDFRVVVVLNRISINFHRHWTADSHGSHDSSPHWKSRRNCRRKKKEYERSNRQRNRTKVLNKLHLRAKALPKSSVRTVKAESEYREAKASTS</sequence>
<accession>A0A6A4T1U3</accession>
<dbReference type="AlphaFoldDB" id="A0A6A4T1U3"/>
<proteinExistence type="predicted"/>
<dbReference type="Proteomes" id="UP000438429">
    <property type="component" value="Unassembled WGS sequence"/>
</dbReference>